<dbReference type="Gene3D" id="1.10.1760.20">
    <property type="match status" value="1"/>
</dbReference>
<evidence type="ECO:0008006" key="6">
    <source>
        <dbReference type="Google" id="ProtNLM"/>
    </source>
</evidence>
<keyword evidence="1 3" id="KW-0812">Transmembrane</keyword>
<sequence>MRYERSFGMSKTEKELVRTGVSGENVKKLALAALFAALSYIGFQVFRFDIPVGTEKTAFHLGNTFVALGALFIGGAMGGAAGAVGLTIADLTSGYATSAPKTFILKLLIGLIVGFMAHAVFKINEITEKKKLLMATVLSAACGLAFNIVADPLVGYLYKQYVLGIPQEISAAFAKIAALTTSVNAVASVIFATILYIALRPVLKKEGFLN</sequence>
<name>V2Y5H3_9FIRM</name>
<dbReference type="InterPro" id="IPR009825">
    <property type="entry name" value="ECF_substrate-spec-like"/>
</dbReference>
<dbReference type="AlphaFoldDB" id="V2Y5H3"/>
<evidence type="ECO:0000256" key="2">
    <source>
        <dbReference type="ARBA" id="ARBA00022989"/>
    </source>
</evidence>
<dbReference type="STRING" id="592026.GCWU0000282_001817"/>
<dbReference type="PANTHER" id="PTHR37815:SF3">
    <property type="entry name" value="UPF0397 PROTEIN SPR0429"/>
    <property type="match status" value="1"/>
</dbReference>
<accession>V2Y5H3</accession>
<dbReference type="HOGENOM" id="CLU_084705_2_0_9"/>
<dbReference type="EMBL" id="ACIL03000013">
    <property type="protein sequence ID" value="ESL02946.1"/>
    <property type="molecule type" value="Genomic_DNA"/>
</dbReference>
<feature type="transmembrane region" description="Helical" evidence="3">
    <location>
        <begin position="133"/>
        <end position="156"/>
    </location>
</feature>
<evidence type="ECO:0000256" key="1">
    <source>
        <dbReference type="ARBA" id="ARBA00022692"/>
    </source>
</evidence>
<keyword evidence="2 3" id="KW-1133">Transmembrane helix</keyword>
<comment type="caution">
    <text evidence="4">The sequence shown here is derived from an EMBL/GenBank/DDBJ whole genome shotgun (WGS) entry which is preliminary data.</text>
</comment>
<dbReference type="PANTHER" id="PTHR37815">
    <property type="entry name" value="UPF0397 PROTEIN BC_2624-RELATED"/>
    <property type="match status" value="1"/>
</dbReference>
<dbReference type="eggNOG" id="COG4720">
    <property type="taxonomic scope" value="Bacteria"/>
</dbReference>
<feature type="transmembrane region" description="Helical" evidence="3">
    <location>
        <begin position="103"/>
        <end position="121"/>
    </location>
</feature>
<protein>
    <recommendedName>
        <fullName evidence="6">ECF transporter S component</fullName>
    </recommendedName>
</protein>
<dbReference type="Pfam" id="PF07155">
    <property type="entry name" value="ECF-ribofla_trS"/>
    <property type="match status" value="1"/>
</dbReference>
<feature type="transmembrane region" description="Helical" evidence="3">
    <location>
        <begin position="176"/>
        <end position="199"/>
    </location>
</feature>
<evidence type="ECO:0000313" key="5">
    <source>
        <dbReference type="Proteomes" id="UP000018227"/>
    </source>
</evidence>
<keyword evidence="5" id="KW-1185">Reference proteome</keyword>
<organism evidence="4 5">
    <name type="scientific">Catonella morbi ATCC 51271</name>
    <dbReference type="NCBI Taxonomy" id="592026"/>
    <lineage>
        <taxon>Bacteria</taxon>
        <taxon>Bacillati</taxon>
        <taxon>Bacillota</taxon>
        <taxon>Clostridia</taxon>
        <taxon>Lachnospirales</taxon>
        <taxon>Lachnospiraceae</taxon>
        <taxon>Catonella</taxon>
    </lineage>
</organism>
<reference evidence="4 5" key="1">
    <citation type="submission" date="2013-06" db="EMBL/GenBank/DDBJ databases">
        <authorList>
            <person name="Weinstock G."/>
            <person name="Sodergren E."/>
            <person name="Clifton S."/>
            <person name="Fulton L."/>
            <person name="Fulton B."/>
            <person name="Courtney L."/>
            <person name="Fronick C."/>
            <person name="Harrison M."/>
            <person name="Strong C."/>
            <person name="Farmer C."/>
            <person name="Delahaunty K."/>
            <person name="Markovic C."/>
            <person name="Hall O."/>
            <person name="Minx P."/>
            <person name="Tomlinson C."/>
            <person name="Mitreva M."/>
            <person name="Nelson J."/>
            <person name="Hou S."/>
            <person name="Wollam A."/>
            <person name="Pepin K.H."/>
            <person name="Johnson M."/>
            <person name="Bhonagiri V."/>
            <person name="Nash W.E."/>
            <person name="Warren W."/>
            <person name="Chinwalla A."/>
            <person name="Mardis E.R."/>
            <person name="Wilson R.K."/>
        </authorList>
    </citation>
    <scope>NUCLEOTIDE SEQUENCE [LARGE SCALE GENOMIC DNA]</scope>
    <source>
        <strain evidence="4 5">ATCC 51271</strain>
    </source>
</reference>
<gene>
    <name evidence="4" type="ORF">GCWU0000282_001817</name>
</gene>
<evidence type="ECO:0000256" key="3">
    <source>
        <dbReference type="SAM" id="Phobius"/>
    </source>
</evidence>
<feature type="transmembrane region" description="Helical" evidence="3">
    <location>
        <begin position="58"/>
        <end position="83"/>
    </location>
</feature>
<keyword evidence="3" id="KW-0472">Membrane</keyword>
<proteinExistence type="predicted"/>
<dbReference type="GO" id="GO:0016020">
    <property type="term" value="C:membrane"/>
    <property type="evidence" value="ECO:0007669"/>
    <property type="project" value="InterPro"/>
</dbReference>
<evidence type="ECO:0000313" key="4">
    <source>
        <dbReference type="EMBL" id="ESL02946.1"/>
    </source>
</evidence>
<dbReference type="Proteomes" id="UP000018227">
    <property type="component" value="Unassembled WGS sequence"/>
</dbReference>